<dbReference type="GO" id="GO:0006355">
    <property type="term" value="P:regulation of DNA-templated transcription"/>
    <property type="evidence" value="ECO:0007669"/>
    <property type="project" value="InterPro"/>
</dbReference>
<evidence type="ECO:0000256" key="2">
    <source>
        <dbReference type="ARBA" id="ARBA00022840"/>
    </source>
</evidence>
<dbReference type="PROSITE" id="PS00688">
    <property type="entry name" value="SIGMA54_INTERACT_3"/>
    <property type="match status" value="1"/>
</dbReference>
<dbReference type="PROSITE" id="PS00676">
    <property type="entry name" value="SIGMA54_INTERACT_2"/>
    <property type="match status" value="1"/>
</dbReference>
<dbReference type="Gene3D" id="1.10.8.60">
    <property type="match status" value="1"/>
</dbReference>
<dbReference type="GO" id="GO:0003677">
    <property type="term" value="F:DNA binding"/>
    <property type="evidence" value="ECO:0007669"/>
    <property type="project" value="UniProtKB-KW"/>
</dbReference>
<dbReference type="SMART" id="SM00382">
    <property type="entry name" value="AAA"/>
    <property type="match status" value="1"/>
</dbReference>
<dbReference type="InterPro" id="IPR002078">
    <property type="entry name" value="Sigma_54_int"/>
</dbReference>
<feature type="domain" description="Sigma-54 factor interaction" evidence="7">
    <location>
        <begin position="41"/>
        <end position="270"/>
    </location>
</feature>
<proteinExistence type="predicted"/>
<evidence type="ECO:0000256" key="1">
    <source>
        <dbReference type="ARBA" id="ARBA00022741"/>
    </source>
</evidence>
<dbReference type="Pfam" id="PF25601">
    <property type="entry name" value="AAA_lid_14"/>
    <property type="match status" value="1"/>
</dbReference>
<keyword evidence="3" id="KW-0805">Transcription regulation</keyword>
<keyword evidence="5" id="KW-0010">Activator</keyword>
<evidence type="ECO:0000256" key="4">
    <source>
        <dbReference type="ARBA" id="ARBA00023125"/>
    </source>
</evidence>
<evidence type="ECO:0000313" key="8">
    <source>
        <dbReference type="EMBL" id="SVD23996.1"/>
    </source>
</evidence>
<gene>
    <name evidence="8" type="ORF">METZ01_LOCUS376850</name>
</gene>
<dbReference type="CDD" id="cd00009">
    <property type="entry name" value="AAA"/>
    <property type="match status" value="1"/>
</dbReference>
<dbReference type="Gene3D" id="3.40.50.300">
    <property type="entry name" value="P-loop containing nucleotide triphosphate hydrolases"/>
    <property type="match status" value="1"/>
</dbReference>
<evidence type="ECO:0000259" key="7">
    <source>
        <dbReference type="PROSITE" id="PS50045"/>
    </source>
</evidence>
<keyword evidence="2" id="KW-0067">ATP-binding</keyword>
<name>A0A382TPI0_9ZZZZ</name>
<keyword evidence="4" id="KW-0238">DNA-binding</keyword>
<organism evidence="8">
    <name type="scientific">marine metagenome</name>
    <dbReference type="NCBI Taxonomy" id="408172"/>
    <lineage>
        <taxon>unclassified sequences</taxon>
        <taxon>metagenomes</taxon>
        <taxon>ecological metagenomes</taxon>
    </lineage>
</organism>
<dbReference type="FunFam" id="3.40.50.300:FF:000006">
    <property type="entry name" value="DNA-binding transcriptional regulator NtrC"/>
    <property type="match status" value="1"/>
</dbReference>
<dbReference type="AlphaFoldDB" id="A0A382TPI0"/>
<dbReference type="GO" id="GO:0005524">
    <property type="term" value="F:ATP binding"/>
    <property type="evidence" value="ECO:0007669"/>
    <property type="project" value="UniProtKB-KW"/>
</dbReference>
<evidence type="ECO:0000256" key="3">
    <source>
        <dbReference type="ARBA" id="ARBA00023015"/>
    </source>
</evidence>
<evidence type="ECO:0000256" key="6">
    <source>
        <dbReference type="ARBA" id="ARBA00023163"/>
    </source>
</evidence>
<dbReference type="InterPro" id="IPR058031">
    <property type="entry name" value="AAA_lid_NorR"/>
</dbReference>
<reference evidence="8" key="1">
    <citation type="submission" date="2018-05" db="EMBL/GenBank/DDBJ databases">
        <authorList>
            <person name="Lanie J.A."/>
            <person name="Ng W.-L."/>
            <person name="Kazmierczak K.M."/>
            <person name="Andrzejewski T.M."/>
            <person name="Davidsen T.M."/>
            <person name="Wayne K.J."/>
            <person name="Tettelin H."/>
            <person name="Glass J.I."/>
            <person name="Rusch D."/>
            <person name="Podicherti R."/>
            <person name="Tsui H.-C.T."/>
            <person name="Winkler M.E."/>
        </authorList>
    </citation>
    <scope>NUCLEOTIDE SEQUENCE</scope>
</reference>
<evidence type="ECO:0000256" key="5">
    <source>
        <dbReference type="ARBA" id="ARBA00023159"/>
    </source>
</evidence>
<feature type="non-terminal residue" evidence="8">
    <location>
        <position position="1"/>
    </location>
</feature>
<dbReference type="FunFam" id="1.10.8.60:FF:000014">
    <property type="entry name" value="DNA-binding transcriptional regulator NtrC"/>
    <property type="match status" value="1"/>
</dbReference>
<dbReference type="InterPro" id="IPR003593">
    <property type="entry name" value="AAA+_ATPase"/>
</dbReference>
<sequence>VLKPFSVDQIEVVVDKAASFDKMKQVNRYYVEEVETKTSEIVGKSEPVRRLKEMVRKVAATEATVLVTGENGTGKELVASELYKNSLLADRPYIRVNCAAISETLMESEFFGHEKGSFTGATQRREGRFELADGGTILLDEISEISPPLQAKLLRVLQEKEFERVGGNKTIKVTVRVLTTTNRNLLEEVRKGKFREDLYYRLNVFPIEVPPLRERPDDIPLLAETFLARQARKHGLAKAAFSKEAMKAMKVHRWPGNVRELENAVERAVILSENGKAIGSDLLGLNSASMGVLPGFTEFP</sequence>
<protein>
    <recommendedName>
        <fullName evidence="7">Sigma-54 factor interaction domain-containing protein</fullName>
    </recommendedName>
</protein>
<dbReference type="EMBL" id="UINC01138202">
    <property type="protein sequence ID" value="SVD23996.1"/>
    <property type="molecule type" value="Genomic_DNA"/>
</dbReference>
<dbReference type="Pfam" id="PF00158">
    <property type="entry name" value="Sigma54_activat"/>
    <property type="match status" value="1"/>
</dbReference>
<dbReference type="SUPFAM" id="SSF52540">
    <property type="entry name" value="P-loop containing nucleoside triphosphate hydrolases"/>
    <property type="match status" value="1"/>
</dbReference>
<dbReference type="PROSITE" id="PS50045">
    <property type="entry name" value="SIGMA54_INTERACT_4"/>
    <property type="match status" value="1"/>
</dbReference>
<keyword evidence="1" id="KW-0547">Nucleotide-binding</keyword>
<dbReference type="PANTHER" id="PTHR32071">
    <property type="entry name" value="TRANSCRIPTIONAL REGULATORY PROTEIN"/>
    <property type="match status" value="1"/>
</dbReference>
<dbReference type="InterPro" id="IPR025944">
    <property type="entry name" value="Sigma_54_int_dom_CS"/>
</dbReference>
<dbReference type="InterPro" id="IPR027417">
    <property type="entry name" value="P-loop_NTPase"/>
</dbReference>
<keyword evidence="6" id="KW-0804">Transcription</keyword>
<feature type="non-terminal residue" evidence="8">
    <location>
        <position position="300"/>
    </location>
</feature>
<accession>A0A382TPI0</accession>
<dbReference type="InterPro" id="IPR025943">
    <property type="entry name" value="Sigma_54_int_dom_ATP-bd_2"/>
</dbReference>